<proteinExistence type="predicted"/>
<feature type="compositionally biased region" description="Polar residues" evidence="1">
    <location>
        <begin position="1"/>
        <end position="11"/>
    </location>
</feature>
<keyword evidence="3" id="KW-1185">Reference proteome</keyword>
<dbReference type="STRING" id="185761.SAMN05660282_00487"/>
<dbReference type="EMBL" id="FOPJ01000002">
    <property type="protein sequence ID" value="SFG28450.1"/>
    <property type="molecule type" value="Genomic_DNA"/>
</dbReference>
<gene>
    <name evidence="2" type="ORF">SAMN05660282_00487</name>
</gene>
<organism evidence="2 3">
    <name type="scientific">Corynebacterium spheniscorum</name>
    <dbReference type="NCBI Taxonomy" id="185761"/>
    <lineage>
        <taxon>Bacteria</taxon>
        <taxon>Bacillati</taxon>
        <taxon>Actinomycetota</taxon>
        <taxon>Actinomycetes</taxon>
        <taxon>Mycobacteriales</taxon>
        <taxon>Corynebacteriaceae</taxon>
        <taxon>Corynebacterium</taxon>
    </lineage>
</organism>
<name>A0A1I2QKF9_9CORY</name>
<evidence type="ECO:0000313" key="2">
    <source>
        <dbReference type="EMBL" id="SFG28450.1"/>
    </source>
</evidence>
<dbReference type="Proteomes" id="UP000199065">
    <property type="component" value="Unassembled WGS sequence"/>
</dbReference>
<protein>
    <submittedName>
        <fullName evidence="2">Uncharacterized protein</fullName>
    </submittedName>
</protein>
<feature type="region of interest" description="Disordered" evidence="1">
    <location>
        <begin position="1"/>
        <end position="20"/>
    </location>
</feature>
<reference evidence="2 3" key="1">
    <citation type="submission" date="2016-10" db="EMBL/GenBank/DDBJ databases">
        <authorList>
            <person name="de Groot N.N."/>
        </authorList>
    </citation>
    <scope>NUCLEOTIDE SEQUENCE [LARGE SCALE GENOMIC DNA]</scope>
    <source>
        <strain>J11</strain>
        <strain evidence="3">PG 39</strain>
    </source>
</reference>
<evidence type="ECO:0000313" key="3">
    <source>
        <dbReference type="Proteomes" id="UP000199065"/>
    </source>
</evidence>
<dbReference type="AlphaFoldDB" id="A0A1I2QKF9"/>
<sequence length="117" mass="12511">MHSASTPTNRSGAALPRYPRDSGDSALFFTPFSPNLRITRASSPRCAGAVAPRSSEGIKVYGSIEVVAQQTAGVDVARDLLPMQFSRPASYLKGDKAEAEIPVDVVTVTKNNVKDFQ</sequence>
<accession>A0A1I2QKF9</accession>
<evidence type="ECO:0000256" key="1">
    <source>
        <dbReference type="SAM" id="MobiDB-lite"/>
    </source>
</evidence>